<proteinExistence type="predicted"/>
<accession>A0A453B6F8</accession>
<evidence type="ECO:0000313" key="2">
    <source>
        <dbReference type="EnsemblPlants" id="AET2Gv20384400.16"/>
    </source>
</evidence>
<feature type="region of interest" description="Disordered" evidence="1">
    <location>
        <begin position="285"/>
        <end position="324"/>
    </location>
</feature>
<dbReference type="STRING" id="200361.A0A453B6F8"/>
<feature type="region of interest" description="Disordered" evidence="1">
    <location>
        <begin position="119"/>
        <end position="171"/>
    </location>
</feature>
<dbReference type="GeneID" id="109771339"/>
<dbReference type="Proteomes" id="UP000015105">
    <property type="component" value="Chromosome 2D"/>
</dbReference>
<reference evidence="2" key="3">
    <citation type="journal article" date="2017" name="Nature">
        <title>Genome sequence of the progenitor of the wheat D genome Aegilops tauschii.</title>
        <authorList>
            <person name="Luo M.C."/>
            <person name="Gu Y.Q."/>
            <person name="Puiu D."/>
            <person name="Wang H."/>
            <person name="Twardziok S.O."/>
            <person name="Deal K.R."/>
            <person name="Huo N."/>
            <person name="Zhu T."/>
            <person name="Wang L."/>
            <person name="Wang Y."/>
            <person name="McGuire P.E."/>
            <person name="Liu S."/>
            <person name="Long H."/>
            <person name="Ramasamy R.K."/>
            <person name="Rodriguez J.C."/>
            <person name="Van S.L."/>
            <person name="Yuan L."/>
            <person name="Wang Z."/>
            <person name="Xia Z."/>
            <person name="Xiao L."/>
            <person name="Anderson O.D."/>
            <person name="Ouyang S."/>
            <person name="Liang Y."/>
            <person name="Zimin A.V."/>
            <person name="Pertea G."/>
            <person name="Qi P."/>
            <person name="Bennetzen J.L."/>
            <person name="Dai X."/>
            <person name="Dawson M.W."/>
            <person name="Muller H.G."/>
            <person name="Kugler K."/>
            <person name="Rivarola-Duarte L."/>
            <person name="Spannagl M."/>
            <person name="Mayer K.F.X."/>
            <person name="Lu F.H."/>
            <person name="Bevan M.W."/>
            <person name="Leroy P."/>
            <person name="Li P."/>
            <person name="You F.M."/>
            <person name="Sun Q."/>
            <person name="Liu Z."/>
            <person name="Lyons E."/>
            <person name="Wicker T."/>
            <person name="Salzberg S.L."/>
            <person name="Devos K.M."/>
            <person name="Dvorak J."/>
        </authorList>
    </citation>
    <scope>NUCLEOTIDE SEQUENCE [LARGE SCALE GENOMIC DNA]</scope>
    <source>
        <strain evidence="2">cv. AL8/78</strain>
    </source>
</reference>
<keyword evidence="3" id="KW-1185">Reference proteome</keyword>
<sequence>MLAPLSSIVIFLCPPPLLQIPSPLLYKPVSLADSSNPDSSTCLHHSHAQTKTQTLLKTPNSGLSIQLHQLQHPERLCRSGMILQCSNPSKYIEDYSNVRIRPAAEICYKRVVWDSTPDIQTPGLRNKPSNSNNPSPQPHTQCHRQSSPSIGTGSSWHTTPQTNVSSQHYRTPRLSTANDFSIHMKDKYPNLVYTEVGIMLKEHNAIPFKMIADVKDSILKENTRFLDKIAPKLENRCTGCLKRSIPCLLQPDNQAPPPNDSTFTTPDNNSGLKYRCLYTHDSEAFSPTSSSTNKRKGLHTSHHRQTGSLSLHKPESSTAVHGKSKHDTIKSWAKTIVGGIIMYNDDIAVPDGSVILGQESARPQEKVVVNHSHYAISHWSSGSTIDFPSIALQDRLATIIYRLPIADKERFSITHTCPRFITLSSEAIADQLVGSDIIDHELFSLLIRRIRQIDQEILYPHDSSPCRHYLEPDFASSVLSSDKVARACYTRIRLGDFHMGHAIKNNLHP</sequence>
<reference evidence="2" key="4">
    <citation type="submission" date="2019-03" db="UniProtKB">
        <authorList>
            <consortium name="EnsemblPlants"/>
        </authorList>
    </citation>
    <scope>IDENTIFICATION</scope>
</reference>
<evidence type="ECO:0000256" key="1">
    <source>
        <dbReference type="SAM" id="MobiDB-lite"/>
    </source>
</evidence>
<evidence type="ECO:0000313" key="3">
    <source>
        <dbReference type="Proteomes" id="UP000015105"/>
    </source>
</evidence>
<reference evidence="3" key="1">
    <citation type="journal article" date="2014" name="Science">
        <title>Ancient hybridizations among the ancestral genomes of bread wheat.</title>
        <authorList>
            <consortium name="International Wheat Genome Sequencing Consortium,"/>
            <person name="Marcussen T."/>
            <person name="Sandve S.R."/>
            <person name="Heier L."/>
            <person name="Spannagl M."/>
            <person name="Pfeifer M."/>
            <person name="Jakobsen K.S."/>
            <person name="Wulff B.B."/>
            <person name="Steuernagel B."/>
            <person name="Mayer K.F."/>
            <person name="Olsen O.A."/>
        </authorList>
    </citation>
    <scope>NUCLEOTIDE SEQUENCE [LARGE SCALE GENOMIC DNA]</scope>
    <source>
        <strain evidence="3">cv. AL8/78</strain>
    </source>
</reference>
<name>A0A453B6F8_AEGTS</name>
<dbReference type="Gramene" id="AET2Gv20384400.16">
    <property type="protein sequence ID" value="AET2Gv20384400.16"/>
    <property type="gene ID" value="AET2Gv20384400"/>
</dbReference>
<protein>
    <submittedName>
        <fullName evidence="2">Uncharacterized protein</fullName>
    </submittedName>
</protein>
<dbReference type="AlphaFoldDB" id="A0A453B6F8"/>
<feature type="compositionally biased region" description="Basic residues" evidence="1">
    <location>
        <begin position="293"/>
        <end position="305"/>
    </location>
</feature>
<dbReference type="RefSeq" id="XP_073364340.1">
    <property type="nucleotide sequence ID" value="XM_073508239.1"/>
</dbReference>
<reference evidence="2" key="5">
    <citation type="journal article" date="2021" name="G3 (Bethesda)">
        <title>Aegilops tauschii genome assembly Aet v5.0 features greater sequence contiguity and improved annotation.</title>
        <authorList>
            <person name="Wang L."/>
            <person name="Zhu T."/>
            <person name="Rodriguez J.C."/>
            <person name="Deal K.R."/>
            <person name="Dubcovsky J."/>
            <person name="McGuire P.E."/>
            <person name="Lux T."/>
            <person name="Spannagl M."/>
            <person name="Mayer K.F.X."/>
            <person name="Baldrich P."/>
            <person name="Meyers B.C."/>
            <person name="Huo N."/>
            <person name="Gu Y.Q."/>
            <person name="Zhou H."/>
            <person name="Devos K.M."/>
            <person name="Bennetzen J.L."/>
            <person name="Unver T."/>
            <person name="Budak H."/>
            <person name="Gulick P.J."/>
            <person name="Galiba G."/>
            <person name="Kalapos B."/>
            <person name="Nelson D.R."/>
            <person name="Li P."/>
            <person name="You F.M."/>
            <person name="Luo M.C."/>
            <person name="Dvorak J."/>
        </authorList>
    </citation>
    <scope>NUCLEOTIDE SEQUENCE [LARGE SCALE GENOMIC DNA]</scope>
    <source>
        <strain evidence="2">cv. AL8/78</strain>
    </source>
</reference>
<feature type="compositionally biased region" description="Polar residues" evidence="1">
    <location>
        <begin position="138"/>
        <end position="171"/>
    </location>
</feature>
<organism evidence="2 3">
    <name type="scientific">Aegilops tauschii subsp. strangulata</name>
    <name type="common">Goatgrass</name>
    <dbReference type="NCBI Taxonomy" id="200361"/>
    <lineage>
        <taxon>Eukaryota</taxon>
        <taxon>Viridiplantae</taxon>
        <taxon>Streptophyta</taxon>
        <taxon>Embryophyta</taxon>
        <taxon>Tracheophyta</taxon>
        <taxon>Spermatophyta</taxon>
        <taxon>Magnoliopsida</taxon>
        <taxon>Liliopsida</taxon>
        <taxon>Poales</taxon>
        <taxon>Poaceae</taxon>
        <taxon>BOP clade</taxon>
        <taxon>Pooideae</taxon>
        <taxon>Triticodae</taxon>
        <taxon>Triticeae</taxon>
        <taxon>Triticinae</taxon>
        <taxon>Aegilops</taxon>
    </lineage>
</organism>
<reference evidence="3" key="2">
    <citation type="journal article" date="2017" name="Nat. Plants">
        <title>The Aegilops tauschii genome reveals multiple impacts of transposons.</title>
        <authorList>
            <person name="Zhao G."/>
            <person name="Zou C."/>
            <person name="Li K."/>
            <person name="Wang K."/>
            <person name="Li T."/>
            <person name="Gao L."/>
            <person name="Zhang X."/>
            <person name="Wang H."/>
            <person name="Yang Z."/>
            <person name="Liu X."/>
            <person name="Jiang W."/>
            <person name="Mao L."/>
            <person name="Kong X."/>
            <person name="Jiao Y."/>
            <person name="Jia J."/>
        </authorList>
    </citation>
    <scope>NUCLEOTIDE SEQUENCE [LARGE SCALE GENOMIC DNA]</scope>
    <source>
        <strain evidence="3">cv. AL8/78</strain>
    </source>
</reference>
<dbReference type="EnsemblPlants" id="AET2Gv20384400.16">
    <property type="protein sequence ID" value="AET2Gv20384400.16"/>
    <property type="gene ID" value="AET2Gv20384400"/>
</dbReference>